<dbReference type="OMA" id="YWFISRT"/>
<dbReference type="RefSeq" id="XP_009064909.1">
    <property type="nucleotide sequence ID" value="XM_009066661.1"/>
</dbReference>
<dbReference type="OrthoDB" id="10025474at2759"/>
<sequence length="637" mass="72011">METPLRLLLLSLLLVLVCSTSNVVSESTDELVARLLAKVEDSQVTKAKKFFPVLEWQEDLGVYKSEVKLYFHGPEDLALIRDKFHVFDNNMFVTSWVSSCLLEAYRYGGAPKPSPTHLKLALDSINGYRNKDRKFENSIMSFWPQAYNSTSNTYISTPVNLLKLIDLTNDVPFGVIENILKFLGFGDISSIIKTLLSMKDTFRTAFHIPPDFDDTFVNLGLGSLLTSLKTQFPEQHSSWMTSNTNLTSVFDALKKYAYRPFSKDSNVNTIDPRTYFYLRKFMEKSSSDGWDLALTPTWIQDIEETTKLRKKGISMPFNINNVDVTVSANVIYGITSSVLSGVVSPSILNDTGIQQILLNTTNMIAHECQNDLSDRRDLALTYYPSVLEFYWFVARTVFILNENAKHNQLPHEALYKVLHKLEPVLEKHVTSVILKGAKSDGADRLYLEDFLGNGDFDKNNHTLIKGEDRIFTTSMGVNALIATWSIFDGKTSKLYWKSDTPTDVKSSVTKFIDWLKKYTLSGDFKPYNTFFSGSAKGEGTLPFYYPINRLEYLNGTNIPDETHFPTGGPFTLGVQGTIPKAQYDKMLTEKHFGVPTPTTFKGFNSGSTQDFFPFWSSEPYTYATTMLALAQSNNFAN</sequence>
<accession>V4B6X0</accession>
<dbReference type="EMBL" id="KB203534">
    <property type="protein sequence ID" value="ESO84294.1"/>
    <property type="molecule type" value="Genomic_DNA"/>
</dbReference>
<evidence type="ECO:0000313" key="2">
    <source>
        <dbReference type="EMBL" id="ESO84294.1"/>
    </source>
</evidence>
<evidence type="ECO:0000313" key="3">
    <source>
        <dbReference type="Proteomes" id="UP000030746"/>
    </source>
</evidence>
<dbReference type="CTD" id="20250099"/>
<dbReference type="GeneID" id="20250099"/>
<organism evidence="2 3">
    <name type="scientific">Lottia gigantea</name>
    <name type="common">Giant owl limpet</name>
    <dbReference type="NCBI Taxonomy" id="225164"/>
    <lineage>
        <taxon>Eukaryota</taxon>
        <taxon>Metazoa</taxon>
        <taxon>Spiralia</taxon>
        <taxon>Lophotrochozoa</taxon>
        <taxon>Mollusca</taxon>
        <taxon>Gastropoda</taxon>
        <taxon>Patellogastropoda</taxon>
        <taxon>Lottioidea</taxon>
        <taxon>Lottiidae</taxon>
        <taxon>Lottia</taxon>
    </lineage>
</organism>
<name>V4B6X0_LOTGI</name>
<feature type="signal peptide" evidence="1">
    <location>
        <begin position="1"/>
        <end position="25"/>
    </location>
</feature>
<feature type="chain" id="PRO_5004717271" evidence="1">
    <location>
        <begin position="26"/>
        <end position="637"/>
    </location>
</feature>
<keyword evidence="3" id="KW-1185">Reference proteome</keyword>
<dbReference type="AlphaFoldDB" id="V4B6X0"/>
<protein>
    <submittedName>
        <fullName evidence="2">Uncharacterized protein</fullName>
    </submittedName>
</protein>
<reference evidence="2 3" key="1">
    <citation type="journal article" date="2013" name="Nature">
        <title>Insights into bilaterian evolution from three spiralian genomes.</title>
        <authorList>
            <person name="Simakov O."/>
            <person name="Marletaz F."/>
            <person name="Cho S.J."/>
            <person name="Edsinger-Gonzales E."/>
            <person name="Havlak P."/>
            <person name="Hellsten U."/>
            <person name="Kuo D.H."/>
            <person name="Larsson T."/>
            <person name="Lv J."/>
            <person name="Arendt D."/>
            <person name="Savage R."/>
            <person name="Osoegawa K."/>
            <person name="de Jong P."/>
            <person name="Grimwood J."/>
            <person name="Chapman J.A."/>
            <person name="Shapiro H."/>
            <person name="Aerts A."/>
            <person name="Otillar R.P."/>
            <person name="Terry A.Y."/>
            <person name="Boore J.L."/>
            <person name="Grigoriev I.V."/>
            <person name="Lindberg D.R."/>
            <person name="Seaver E.C."/>
            <person name="Weisblat D.A."/>
            <person name="Putnam N.H."/>
            <person name="Rokhsar D.S."/>
        </authorList>
    </citation>
    <scope>NUCLEOTIDE SEQUENCE [LARGE SCALE GENOMIC DNA]</scope>
</reference>
<dbReference type="KEGG" id="lgi:LOTGIDRAFT_236277"/>
<proteinExistence type="predicted"/>
<dbReference type="HOGENOM" id="CLU_443802_0_0_1"/>
<gene>
    <name evidence="2" type="ORF">LOTGIDRAFT_236277</name>
</gene>
<dbReference type="Proteomes" id="UP000030746">
    <property type="component" value="Unassembled WGS sequence"/>
</dbReference>
<keyword evidence="1" id="KW-0732">Signal</keyword>
<evidence type="ECO:0000256" key="1">
    <source>
        <dbReference type="SAM" id="SignalP"/>
    </source>
</evidence>